<organism evidence="1 2">
    <name type="scientific">Jeotgalibacillus malaysiensis</name>
    <dbReference type="NCBI Taxonomy" id="1508404"/>
    <lineage>
        <taxon>Bacteria</taxon>
        <taxon>Bacillati</taxon>
        <taxon>Bacillota</taxon>
        <taxon>Bacilli</taxon>
        <taxon>Bacillales</taxon>
        <taxon>Caryophanaceae</taxon>
        <taxon>Jeotgalibacillus</taxon>
    </lineage>
</organism>
<evidence type="ECO:0000313" key="2">
    <source>
        <dbReference type="Proteomes" id="UP000031449"/>
    </source>
</evidence>
<keyword evidence="1" id="KW-0614">Plasmid</keyword>
<accession>A0A0B5AU31</accession>
<name>A0A0B5AU31_9BACL</name>
<evidence type="ECO:0000313" key="1">
    <source>
        <dbReference type="EMBL" id="AJD93720.1"/>
    </source>
</evidence>
<keyword evidence="2" id="KW-1185">Reference proteome</keyword>
<dbReference type="HOGENOM" id="CLU_1233687_0_0_9"/>
<proteinExistence type="predicted"/>
<dbReference type="AlphaFoldDB" id="A0A0B5AU31"/>
<dbReference type="OrthoDB" id="9798522at2"/>
<protein>
    <submittedName>
        <fullName evidence="1">Uncharacterized protein</fullName>
    </submittedName>
</protein>
<geneLocation type="plasmid" evidence="2"/>
<reference evidence="1 2" key="1">
    <citation type="submission" date="2014-08" db="EMBL/GenBank/DDBJ databases">
        <title>Complete genome of a marine bacteria Jeotgalibacillus malaysiensis.</title>
        <authorList>
            <person name="Yaakop A.S."/>
            <person name="Chan K.-G."/>
            <person name="Goh K.M."/>
        </authorList>
    </citation>
    <scope>NUCLEOTIDE SEQUENCE [LARGE SCALE GENOMIC DNA]</scope>
    <source>
        <strain evidence="1 2">D5</strain>
        <plasmid evidence="2">Plasmid</plasmid>
    </source>
</reference>
<dbReference type="Proteomes" id="UP000031449">
    <property type="component" value="Plasmid unnamed"/>
</dbReference>
<dbReference type="EMBL" id="CP009417">
    <property type="protein sequence ID" value="AJD93720.1"/>
    <property type="molecule type" value="Genomic_DNA"/>
</dbReference>
<dbReference type="KEGG" id="jeo:JMA_44030"/>
<dbReference type="BioCyc" id="JESP1508404:G14D9-13726-MONOMER"/>
<gene>
    <name evidence="1" type="ORF">JMA_44030</name>
</gene>
<sequence>MENKRYPNQHVWEWLVNNHPNLANRDLLSVLLGIRNACLVSEKDFLLLNEWDETKRILRVLAVSDERRFKEGKPPSYVVTQKGLSIQEYILKIEDDVHIIKQENWGKNIGTLLGFPLKEVDDFSSNQIKERVCIHYHGYFSFACEFSRMDEALAYLREMSPVNQDMPGYRPLIITTMYKTLKNGRPSVDEVDFRPEVIKAMTWEEIQYWCQVVKDMREKKGSVV</sequence>